<comment type="cofactor">
    <cofactor evidence="1">
        <name>Ca(2+)</name>
        <dbReference type="ChEBI" id="CHEBI:29108"/>
    </cofactor>
</comment>
<keyword evidence="3" id="KW-0479">Metal-binding</keyword>
<evidence type="ECO:0000256" key="7">
    <source>
        <dbReference type="ARBA" id="ARBA00023145"/>
    </source>
</evidence>
<protein>
    <submittedName>
        <fullName evidence="11">S8/S53 family peptidase</fullName>
    </submittedName>
</protein>
<feature type="region of interest" description="Disordered" evidence="8">
    <location>
        <begin position="411"/>
        <end position="438"/>
    </location>
</feature>
<evidence type="ECO:0000256" key="8">
    <source>
        <dbReference type="SAM" id="MobiDB-lite"/>
    </source>
</evidence>
<keyword evidence="12" id="KW-1185">Reference proteome</keyword>
<proteinExistence type="predicted"/>
<dbReference type="InterPro" id="IPR015366">
    <property type="entry name" value="S53_propep"/>
</dbReference>
<name>A0A849ARG4_9MICO</name>
<dbReference type="GO" id="GO:0046872">
    <property type="term" value="F:metal ion binding"/>
    <property type="evidence" value="ECO:0007669"/>
    <property type="project" value="UniProtKB-KW"/>
</dbReference>
<evidence type="ECO:0000256" key="9">
    <source>
        <dbReference type="SAM" id="SignalP"/>
    </source>
</evidence>
<dbReference type="SUPFAM" id="SSF52743">
    <property type="entry name" value="Subtilisin-like"/>
    <property type="match status" value="1"/>
</dbReference>
<evidence type="ECO:0000313" key="11">
    <source>
        <dbReference type="EMBL" id="NNG39352.1"/>
    </source>
</evidence>
<dbReference type="Gene3D" id="3.40.50.200">
    <property type="entry name" value="Peptidase S8/S53 domain"/>
    <property type="match status" value="1"/>
</dbReference>
<dbReference type="AlphaFoldDB" id="A0A849ARG4"/>
<feature type="domain" description="Peptidase S53" evidence="10">
    <location>
        <begin position="251"/>
        <end position="656"/>
    </location>
</feature>
<keyword evidence="9" id="KW-0732">Signal</keyword>
<keyword evidence="7" id="KW-0865">Zymogen</keyword>
<dbReference type="SMART" id="SM00944">
    <property type="entry name" value="Pro-kuma_activ"/>
    <property type="match status" value="1"/>
</dbReference>
<dbReference type="Proteomes" id="UP000557772">
    <property type="component" value="Unassembled WGS sequence"/>
</dbReference>
<evidence type="ECO:0000259" key="10">
    <source>
        <dbReference type="PROSITE" id="PS51695"/>
    </source>
</evidence>
<dbReference type="PROSITE" id="PS51695">
    <property type="entry name" value="SEDOLISIN"/>
    <property type="match status" value="1"/>
</dbReference>
<organism evidence="11 12">
    <name type="scientific">Flexivirga aerilata</name>
    <dbReference type="NCBI Taxonomy" id="1656889"/>
    <lineage>
        <taxon>Bacteria</taxon>
        <taxon>Bacillati</taxon>
        <taxon>Actinomycetota</taxon>
        <taxon>Actinomycetes</taxon>
        <taxon>Micrococcales</taxon>
        <taxon>Dermacoccaceae</taxon>
        <taxon>Flexivirga</taxon>
    </lineage>
</organism>
<dbReference type="PANTHER" id="PTHR14218">
    <property type="entry name" value="PROTEASE S8 TRIPEPTIDYL PEPTIDASE I CLN2"/>
    <property type="match status" value="1"/>
</dbReference>
<evidence type="ECO:0000256" key="4">
    <source>
        <dbReference type="ARBA" id="ARBA00022801"/>
    </source>
</evidence>
<sequence>MRTQLALLGAITLAAGAAATPAMAAGNPGGAKGRKVVAHAVQRPGQALGAAPQTSGTSFIVTFKLRDEAGAESFVKAVSDPSSPQHGKYLNPAQFTSRFAASQTDVSRALAWLRSQGLNPGAVSPTRSYVQVTGAVSAVNKAFSTSIRSYRSAGRTYTAPASSVTVPNDVGAVISGVVGLDRSKTLTTSNARSDETGQKKAAGSVSALGAKPGGKSARSDACSSYYGQYTLPNIPDAKSPLTGTQPGAMCGYTPQQMRAARGIDKVKQTGKGRSVGITLWCNDPRIADDTNTWAKDLGFQKLRNGQLQVIAPAGGYDPQYCDDKDSGGVNGEQALDVQSIHGAAPDANIVYAAAARPFDDALLASLHTLVDGNKVDAISNSWGGGETNDPATNDAYSSVFMQAAAQGISVLFSSGDDGDNTGGDQATTPPSPDYPAANPWITAVGGTSLATGNASGSKVSWEQAWNTSRSVLKDDAWGPWTYRYGGGGGVSQYHPEPYYQKGVVPTRFTGVDPHRAYPDLAGAGDPYTGYLIGFHDGEAASGNFGLTKIGGTSWSSPWTAGTVVLAGKRVGFLNPAIYGAGHAGLSDIAGNGLTHGFEVKTTIVPKSGAPYTALTTVGVNSQEVQNQTLTSEPGYDNLTGFGVPASTRAFLSGISR</sequence>
<evidence type="ECO:0000256" key="2">
    <source>
        <dbReference type="ARBA" id="ARBA00022670"/>
    </source>
</evidence>
<evidence type="ECO:0000256" key="5">
    <source>
        <dbReference type="ARBA" id="ARBA00022825"/>
    </source>
</evidence>
<dbReference type="InterPro" id="IPR036852">
    <property type="entry name" value="Peptidase_S8/S53_dom_sf"/>
</dbReference>
<evidence type="ECO:0000256" key="1">
    <source>
        <dbReference type="ARBA" id="ARBA00001913"/>
    </source>
</evidence>
<dbReference type="InterPro" id="IPR030400">
    <property type="entry name" value="Sedolisin_dom"/>
</dbReference>
<keyword evidence="6" id="KW-0106">Calcium</keyword>
<accession>A0A849ARG4</accession>
<reference evidence="11 12" key="1">
    <citation type="submission" date="2020-05" db="EMBL/GenBank/DDBJ databases">
        <title>Flexivirga sp. ID2601S isolated from air conditioner.</title>
        <authorList>
            <person name="Kim D.H."/>
        </authorList>
    </citation>
    <scope>NUCLEOTIDE SEQUENCE [LARGE SCALE GENOMIC DNA]</scope>
    <source>
        <strain evidence="11 12">ID2601S</strain>
    </source>
</reference>
<dbReference type="GO" id="GO:0006508">
    <property type="term" value="P:proteolysis"/>
    <property type="evidence" value="ECO:0007669"/>
    <property type="project" value="UniProtKB-KW"/>
</dbReference>
<dbReference type="EMBL" id="JABENB010000001">
    <property type="protein sequence ID" value="NNG39352.1"/>
    <property type="molecule type" value="Genomic_DNA"/>
</dbReference>
<dbReference type="CDD" id="cd11377">
    <property type="entry name" value="Pro-peptidase_S53"/>
    <property type="match status" value="1"/>
</dbReference>
<evidence type="ECO:0000256" key="6">
    <source>
        <dbReference type="ARBA" id="ARBA00022837"/>
    </source>
</evidence>
<dbReference type="PANTHER" id="PTHR14218:SF15">
    <property type="entry name" value="TRIPEPTIDYL-PEPTIDASE 1"/>
    <property type="match status" value="1"/>
</dbReference>
<dbReference type="SUPFAM" id="SSF54897">
    <property type="entry name" value="Protease propeptides/inhibitors"/>
    <property type="match status" value="1"/>
</dbReference>
<keyword evidence="4" id="KW-0378">Hydrolase</keyword>
<comment type="caution">
    <text evidence="11">The sequence shown here is derived from an EMBL/GenBank/DDBJ whole genome shotgun (WGS) entry which is preliminary data.</text>
</comment>
<feature type="signal peptide" evidence="9">
    <location>
        <begin position="1"/>
        <end position="24"/>
    </location>
</feature>
<evidence type="ECO:0000313" key="12">
    <source>
        <dbReference type="Proteomes" id="UP000557772"/>
    </source>
</evidence>
<dbReference type="CDD" id="cd04056">
    <property type="entry name" value="Peptidases_S53"/>
    <property type="match status" value="1"/>
</dbReference>
<evidence type="ECO:0000256" key="3">
    <source>
        <dbReference type="ARBA" id="ARBA00022723"/>
    </source>
</evidence>
<dbReference type="Pfam" id="PF09286">
    <property type="entry name" value="Pro-kuma_activ"/>
    <property type="match status" value="1"/>
</dbReference>
<dbReference type="GO" id="GO:0004252">
    <property type="term" value="F:serine-type endopeptidase activity"/>
    <property type="evidence" value="ECO:0007669"/>
    <property type="project" value="InterPro"/>
</dbReference>
<dbReference type="GO" id="GO:0008240">
    <property type="term" value="F:tripeptidyl-peptidase activity"/>
    <property type="evidence" value="ECO:0007669"/>
    <property type="project" value="TreeGrafter"/>
</dbReference>
<dbReference type="RefSeq" id="WP_171154028.1">
    <property type="nucleotide sequence ID" value="NZ_JABENB010000001.1"/>
</dbReference>
<feature type="region of interest" description="Disordered" evidence="8">
    <location>
        <begin position="186"/>
        <end position="215"/>
    </location>
</feature>
<dbReference type="InterPro" id="IPR050819">
    <property type="entry name" value="Tripeptidyl-peptidase_I"/>
</dbReference>
<keyword evidence="2" id="KW-0645">Protease</keyword>
<feature type="chain" id="PRO_5032446452" evidence="9">
    <location>
        <begin position="25"/>
        <end position="656"/>
    </location>
</feature>
<keyword evidence="5" id="KW-0720">Serine protease</keyword>
<gene>
    <name evidence="11" type="ORF">HJ588_08695</name>
</gene>